<evidence type="ECO:0000313" key="10">
    <source>
        <dbReference type="EMBL" id="AKA78440.1"/>
    </source>
</evidence>
<evidence type="ECO:0000256" key="4">
    <source>
        <dbReference type="ARBA" id="ARBA00022989"/>
    </source>
</evidence>
<evidence type="ECO:0000256" key="5">
    <source>
        <dbReference type="ARBA" id="ARBA00023136"/>
    </source>
</evidence>
<evidence type="ECO:0000313" key="23">
    <source>
        <dbReference type="Proteomes" id="UP000076770"/>
    </source>
</evidence>
<keyword evidence="5 6" id="KW-0472">Membrane</keyword>
<dbReference type="PANTHER" id="PTHR32322:SF18">
    <property type="entry name" value="S-ADENOSYLMETHIONINE_S-ADENOSYLHOMOCYSTEINE TRANSPORTER"/>
    <property type="match status" value="1"/>
</dbReference>
<evidence type="ECO:0000313" key="21">
    <source>
        <dbReference type="Proteomes" id="UP000033085"/>
    </source>
</evidence>
<dbReference type="EMBL" id="CP050869">
    <property type="protein sequence ID" value="QPG50049.1"/>
    <property type="molecule type" value="Genomic_DNA"/>
</dbReference>
<protein>
    <submittedName>
        <fullName evidence="10">DMT family transporter</fullName>
    </submittedName>
</protein>
<dbReference type="Proteomes" id="UP000033057">
    <property type="component" value="Chromosome"/>
</dbReference>
<dbReference type="Proteomes" id="UP000033106">
    <property type="component" value="Chromosome"/>
</dbReference>
<evidence type="ECO:0000313" key="28">
    <source>
        <dbReference type="Proteomes" id="UP000275843"/>
    </source>
</evidence>
<dbReference type="Proteomes" id="UP000033085">
    <property type="component" value="Chromosome"/>
</dbReference>
<dbReference type="PANTHER" id="PTHR32322">
    <property type="entry name" value="INNER MEMBRANE TRANSPORTER"/>
    <property type="match status" value="1"/>
</dbReference>
<proteinExistence type="predicted"/>
<evidence type="ECO:0000256" key="3">
    <source>
        <dbReference type="ARBA" id="ARBA00022692"/>
    </source>
</evidence>
<feature type="transmembrane region" description="Helical" evidence="6">
    <location>
        <begin position="110"/>
        <end position="128"/>
    </location>
</feature>
<reference evidence="20 21" key="1">
    <citation type="journal article" date="2015" name="Genome Announc.">
        <title>Complete Genome Sequence of Sulfolobus solfataricus Strain 98/2 and Evolved Derivatives.</title>
        <authorList>
            <person name="McCarthy S."/>
            <person name="Gradnigo J."/>
            <person name="Johnson T."/>
            <person name="Payne S."/>
            <person name="Lipzen A."/>
            <person name="Martin J."/>
            <person name="Schackwitz W."/>
            <person name="Moriyama E."/>
            <person name="Blum P."/>
        </authorList>
    </citation>
    <scope>NUCLEOTIDE SEQUENCE [LARGE SCALE GENOMIC DNA]</scope>
    <source>
        <strain evidence="20">98/2 SULC</strain>
        <strain evidence="8">SARC-B</strain>
        <strain evidence="9">SARC-C</strain>
        <strain evidence="10 22">SULA</strain>
        <strain evidence="21">SULB</strain>
    </source>
</reference>
<evidence type="ECO:0000256" key="6">
    <source>
        <dbReference type="SAM" id="Phobius"/>
    </source>
</evidence>
<dbReference type="Pfam" id="PF00892">
    <property type="entry name" value="EamA"/>
    <property type="match status" value="2"/>
</dbReference>
<evidence type="ECO:0000313" key="29">
    <source>
        <dbReference type="Proteomes" id="UP000278715"/>
    </source>
</evidence>
<keyword evidence="4 6" id="KW-1133">Transmembrane helix</keyword>
<dbReference type="EMBL" id="CP011055">
    <property type="protein sequence ID" value="AKA73050.1"/>
    <property type="molecule type" value="Genomic_DNA"/>
</dbReference>
<evidence type="ECO:0000313" key="27">
    <source>
        <dbReference type="Proteomes" id="UP000273443"/>
    </source>
</evidence>
<feature type="transmembrane region" description="Helical" evidence="6">
    <location>
        <begin position="168"/>
        <end position="189"/>
    </location>
</feature>
<dbReference type="Proteomes" id="UP000267993">
    <property type="component" value="Chromosome"/>
</dbReference>
<dbReference type="EMBL" id="CP033237">
    <property type="protein sequence ID" value="AZF72799.1"/>
    <property type="molecule type" value="Genomic_DNA"/>
</dbReference>
<dbReference type="Proteomes" id="UP000273194">
    <property type="component" value="Chromosome"/>
</dbReference>
<dbReference type="RefSeq" id="WP_009989833.1">
    <property type="nucleotide sequence ID" value="NZ_CP011055.2"/>
</dbReference>
<name>A0A0E3MF27_SACSO</name>
<dbReference type="Proteomes" id="UP000282269">
    <property type="component" value="Chromosome"/>
</dbReference>
<reference evidence="23" key="3">
    <citation type="submission" date="2016-04" db="EMBL/GenBank/DDBJ databases">
        <authorList>
            <person name="Shah S.A."/>
            <person name="Garrett R.A."/>
        </authorList>
    </citation>
    <scope>NUCLEOTIDE SEQUENCE [LARGE SCALE GENOMIC DNA]</scope>
    <source>
        <strain evidence="23">ATCC 35091 / DSM 1616 / JCM 8930 / NBRC 15331 / P1</strain>
    </source>
</reference>
<evidence type="ECO:0000313" key="13">
    <source>
        <dbReference type="EMBL" id="AZF72799.1"/>
    </source>
</evidence>
<reference evidence="18 31" key="6">
    <citation type="journal article" date="2020" name="Nat. Commun.">
        <title>The structures of two archaeal type IV pili illuminate evolutionary relationships.</title>
        <authorList>
            <person name="Wang F."/>
            <person name="Baquero D.P."/>
            <person name="Su Z."/>
            <person name="Beltran L.C."/>
            <person name="Prangishvili D."/>
            <person name="Krupovic M."/>
            <person name="Egelman E.H."/>
        </authorList>
    </citation>
    <scope>NUCLEOTIDE SEQUENCE [LARGE SCALE GENOMIC DNA]</scope>
    <source>
        <strain evidence="18 31">POZ149</strain>
    </source>
</reference>
<dbReference type="EMBL" id="CP033240">
    <property type="protein sequence ID" value="AZF80636.1"/>
    <property type="molecule type" value="Genomic_DNA"/>
</dbReference>
<dbReference type="InterPro" id="IPR050638">
    <property type="entry name" value="AA-Vitamin_Transporters"/>
</dbReference>
<reference evidence="10" key="5">
    <citation type="submission" date="2018-10" db="EMBL/GenBank/DDBJ databases">
        <authorList>
            <person name="McCarthy S."/>
            <person name="Gradnigo J."/>
            <person name="Johnson T."/>
            <person name="Payne S."/>
            <person name="Lipzen A."/>
            <person name="Schackwitz W."/>
            <person name="Martin J."/>
            <person name="Moriyama E."/>
            <person name="Blum P."/>
        </authorList>
    </citation>
    <scope>NUCLEOTIDE SEQUENCE</scope>
    <source>
        <strain evidence="8">SARC-B</strain>
        <strain evidence="9">SARC-C</strain>
        <strain evidence="10">SULA</strain>
    </source>
</reference>
<evidence type="ECO:0000256" key="1">
    <source>
        <dbReference type="ARBA" id="ARBA00004651"/>
    </source>
</evidence>
<feature type="transmembrane region" description="Helical" evidence="6">
    <location>
        <begin position="226"/>
        <end position="244"/>
    </location>
</feature>
<feature type="transmembrane region" description="Helical" evidence="6">
    <location>
        <begin position="250"/>
        <end position="267"/>
    </location>
</feature>
<dbReference type="PATRIC" id="fig|2287.6.peg.690"/>
<dbReference type="EMBL" id="LT549890">
    <property type="protein sequence ID" value="SAI86517.1"/>
    <property type="molecule type" value="Genomic_DNA"/>
</dbReference>
<dbReference type="KEGG" id="ssoa:SULA_0663"/>
<dbReference type="KEGG" id="ssof:SULC_0663"/>
<organism evidence="10 22">
    <name type="scientific">Saccharolobus solfataricus</name>
    <name type="common">Sulfolobus solfataricus</name>
    <dbReference type="NCBI Taxonomy" id="2287"/>
    <lineage>
        <taxon>Archaea</taxon>
        <taxon>Thermoproteota</taxon>
        <taxon>Thermoprotei</taxon>
        <taxon>Sulfolobales</taxon>
        <taxon>Sulfolobaceae</taxon>
        <taxon>Saccharolobus</taxon>
    </lineage>
</organism>
<evidence type="ECO:0000313" key="24">
    <source>
        <dbReference type="Proteomes" id="UP000267993"/>
    </source>
</evidence>
<dbReference type="Proteomes" id="UP000273443">
    <property type="component" value="Chromosome"/>
</dbReference>
<dbReference type="Proteomes" id="UP000076770">
    <property type="component" value="Chromosome i"/>
</dbReference>
<accession>A0A0E3MF27</accession>
<dbReference type="InterPro" id="IPR037185">
    <property type="entry name" value="EmrE-like"/>
</dbReference>
<dbReference type="EMBL" id="CP033239">
    <property type="protein sequence ID" value="AZF78032.1"/>
    <property type="molecule type" value="Genomic_DNA"/>
</dbReference>
<dbReference type="GeneID" id="44128600"/>
<dbReference type="EMBL" id="CP011057">
    <property type="protein sequence ID" value="AKA78440.1"/>
    <property type="molecule type" value="Genomic_DNA"/>
</dbReference>
<dbReference type="OMA" id="LIFAPWE"/>
<dbReference type="GO" id="GO:0005886">
    <property type="term" value="C:plasma membrane"/>
    <property type="evidence" value="ECO:0007669"/>
    <property type="project" value="UniProtKB-SubCell"/>
</dbReference>
<dbReference type="EMBL" id="CP033235">
    <property type="protein sequence ID" value="AZF67559.1"/>
    <property type="molecule type" value="Genomic_DNA"/>
</dbReference>
<gene>
    <name evidence="18" type="ORF">HFC64_09650</name>
    <name evidence="19" type="ORF">SSOP1_2963</name>
    <name evidence="10" type="ORF">SULA_0663</name>
    <name evidence="8" type="ORF">SULB_0665</name>
    <name evidence="9" type="ORF">SULC_0663</name>
    <name evidence="11" type="ORF">SULG_03385</name>
    <name evidence="12" type="ORF">SULH_03385</name>
    <name evidence="13" type="ORF">SULI_03385</name>
    <name evidence="14" type="ORF">SULM_03385</name>
    <name evidence="15" type="ORF">SULN_03385</name>
    <name evidence="16" type="ORF">SULO_03395</name>
    <name evidence="17" type="ORF">SULZ_03420</name>
</gene>
<dbReference type="Proteomes" id="UP000278715">
    <property type="component" value="Chromosome"/>
</dbReference>
<evidence type="ECO:0000313" key="20">
    <source>
        <dbReference type="Proteomes" id="UP000033057"/>
    </source>
</evidence>
<evidence type="ECO:0000313" key="12">
    <source>
        <dbReference type="EMBL" id="AZF70179.1"/>
    </source>
</evidence>
<dbReference type="EMBL" id="CP011056">
    <property type="protein sequence ID" value="AKA75748.1"/>
    <property type="molecule type" value="Genomic_DNA"/>
</dbReference>
<evidence type="ECO:0000313" key="22">
    <source>
        <dbReference type="Proteomes" id="UP000033106"/>
    </source>
</evidence>
<dbReference type="Proteomes" id="UP000269431">
    <property type="component" value="Chromosome"/>
</dbReference>
<dbReference type="Proteomes" id="UP000275843">
    <property type="component" value="Chromosome"/>
</dbReference>
<dbReference type="SUPFAM" id="SSF103481">
    <property type="entry name" value="Multidrug resistance efflux transporter EmrE"/>
    <property type="match status" value="2"/>
</dbReference>
<dbReference type="KEGG" id="ssol:SULB_0665"/>
<dbReference type="Proteomes" id="UP000594632">
    <property type="component" value="Chromosome"/>
</dbReference>
<feature type="transmembrane region" description="Helical" evidence="6">
    <location>
        <begin position="59"/>
        <end position="80"/>
    </location>
</feature>
<dbReference type="OrthoDB" id="34518at2157"/>
<feature type="transmembrane region" description="Helical" evidence="6">
    <location>
        <begin position="86"/>
        <end position="105"/>
    </location>
</feature>
<evidence type="ECO:0000313" key="15">
    <source>
        <dbReference type="EMBL" id="AZF78032.1"/>
    </source>
</evidence>
<evidence type="ECO:0000313" key="16">
    <source>
        <dbReference type="EMBL" id="AZF80636.1"/>
    </source>
</evidence>
<evidence type="ECO:0000313" key="26">
    <source>
        <dbReference type="Proteomes" id="UP000273194"/>
    </source>
</evidence>
<feature type="domain" description="EamA" evidence="7">
    <location>
        <begin position="10"/>
        <end position="126"/>
    </location>
</feature>
<keyword evidence="3 6" id="KW-0812">Transmembrane</keyword>
<dbReference type="EMBL" id="CP033238">
    <property type="protein sequence ID" value="AZF75423.1"/>
    <property type="molecule type" value="Genomic_DNA"/>
</dbReference>
<comment type="subcellular location">
    <subcellularLocation>
        <location evidence="1">Cell membrane</location>
        <topology evidence="1">Multi-pass membrane protein</topology>
    </subcellularLocation>
</comment>
<dbReference type="GeneID" id="1452894"/>
<dbReference type="InterPro" id="IPR000620">
    <property type="entry name" value="EamA_dom"/>
</dbReference>
<feature type="transmembrane region" description="Helical" evidence="6">
    <location>
        <begin position="24"/>
        <end position="47"/>
    </location>
</feature>
<evidence type="ECO:0000313" key="19">
    <source>
        <dbReference type="EMBL" id="SAI86517.1"/>
    </source>
</evidence>
<feature type="transmembrane region" description="Helical" evidence="6">
    <location>
        <begin position="195"/>
        <end position="214"/>
    </location>
</feature>
<feature type="transmembrane region" description="Helical" evidence="6">
    <location>
        <begin position="134"/>
        <end position="156"/>
    </location>
</feature>
<evidence type="ECO:0000313" key="9">
    <source>
        <dbReference type="EMBL" id="AKA75748.1"/>
    </source>
</evidence>
<evidence type="ECO:0000256" key="2">
    <source>
        <dbReference type="ARBA" id="ARBA00022475"/>
    </source>
</evidence>
<evidence type="ECO:0000313" key="11">
    <source>
        <dbReference type="EMBL" id="AZF67559.1"/>
    </source>
</evidence>
<evidence type="ECO:0000313" key="17">
    <source>
        <dbReference type="EMBL" id="AZF83243.1"/>
    </source>
</evidence>
<keyword evidence="2" id="KW-1003">Cell membrane</keyword>
<feature type="domain" description="EamA" evidence="7">
    <location>
        <begin position="137"/>
        <end position="267"/>
    </location>
</feature>
<reference evidence="19" key="2">
    <citation type="submission" date="2016-04" db="EMBL/GenBank/DDBJ databases">
        <authorList>
            <person name="Evans L.H."/>
            <person name="Alamgir A."/>
            <person name="Owens N."/>
            <person name="Weber N.D."/>
            <person name="Virtaneva K."/>
            <person name="Barbian K."/>
            <person name="Babar A."/>
            <person name="Rosenke K."/>
        </authorList>
    </citation>
    <scope>NUCLEOTIDE SEQUENCE</scope>
    <source>
        <strain evidence="19">P1</strain>
    </source>
</reference>
<evidence type="ECO:0000313" key="30">
    <source>
        <dbReference type="Proteomes" id="UP000282269"/>
    </source>
</evidence>
<evidence type="ECO:0000259" key="7">
    <source>
        <dbReference type="Pfam" id="PF00892"/>
    </source>
</evidence>
<evidence type="ECO:0000313" key="18">
    <source>
        <dbReference type="EMBL" id="QPG50049.1"/>
    </source>
</evidence>
<evidence type="ECO:0000313" key="25">
    <source>
        <dbReference type="Proteomes" id="UP000269431"/>
    </source>
</evidence>
<sequence>MKILKYLLPYVTITSFNYYFAKDAITFSSPIFFNLIRYVISSIIFLSISRGKILFNRDVIQLAVYTTVSSLLWAYGLLYVSPAESAVLSYTMPLFSIPISFIILLERPAVLEIVGVVIGFSGVILYGLPLVHGLTLFGSIITIVNALFWGLFTVFYRKLKGYDPITVNASQFSIGSIILALLLPIHHNIDPNPEFYIGIAYTSTLGGAISFFLWNMMVKAEKIPKVTVLSFSVPILTTLVEFLLYHVLPFPIQLFGIFLMFLGILISRSRTLLS</sequence>
<dbReference type="AlphaFoldDB" id="A0A0E3MF27"/>
<evidence type="ECO:0000313" key="8">
    <source>
        <dbReference type="EMBL" id="AKA73050.1"/>
    </source>
</evidence>
<dbReference type="EMBL" id="CP033241">
    <property type="protein sequence ID" value="AZF83243.1"/>
    <property type="molecule type" value="Genomic_DNA"/>
</dbReference>
<reference evidence="24 25" key="4">
    <citation type="journal article" date="2018" name="Proc. Natl. Acad. Sci. U.S.A.">
        <title>Nonmutational mechanism of inheritance in the Archaeon Sulfolobus solfataricus.</title>
        <authorList>
            <person name="Payne S."/>
            <person name="McCarthy S."/>
            <person name="Johnson T."/>
            <person name="North E."/>
            <person name="Blum P."/>
        </authorList>
    </citation>
    <scope>NUCLEOTIDE SEQUENCE [LARGE SCALE GENOMIC DNA]</scope>
    <source>
        <strain evidence="12 24">SARC-H</strain>
        <strain evidence="13 28">SARC-I</strain>
        <strain evidence="15 29">SARC-N</strain>
        <strain evidence="16 30">SARC-O</strain>
        <strain evidence="17 25">SUL120</strain>
        <strain evidence="11 26">SULG</strain>
        <strain evidence="14 27">SULM</strain>
    </source>
</reference>
<dbReference type="EMBL" id="CP033236">
    <property type="protein sequence ID" value="AZF70179.1"/>
    <property type="molecule type" value="Genomic_DNA"/>
</dbReference>
<evidence type="ECO:0000313" key="14">
    <source>
        <dbReference type="EMBL" id="AZF75423.1"/>
    </source>
</evidence>
<evidence type="ECO:0000313" key="31">
    <source>
        <dbReference type="Proteomes" id="UP000594632"/>
    </source>
</evidence>